<reference evidence="2 3" key="1">
    <citation type="submission" date="2020-06" db="EMBL/GenBank/DDBJ databases">
        <authorList>
            <person name="Kim S.-J."/>
            <person name="Park S.-J."/>
        </authorList>
    </citation>
    <scope>NUCLEOTIDE SEQUENCE [LARGE SCALE GENOMIC DNA]</scope>
    <source>
        <strain evidence="2 3">SW-151</strain>
    </source>
</reference>
<sequence>MSELLDRLKGNVNEAAGKAKRDSDDPETRAKGAAQEIKGKAQQVKASLKAELSSDTK</sequence>
<proteinExistence type="predicted"/>
<organism evidence="2 3">
    <name type="scientific">Parasphingorhabdus flavimaris</name>
    <dbReference type="NCBI Taxonomy" id="266812"/>
    <lineage>
        <taxon>Bacteria</taxon>
        <taxon>Pseudomonadati</taxon>
        <taxon>Pseudomonadota</taxon>
        <taxon>Alphaproteobacteria</taxon>
        <taxon>Sphingomonadales</taxon>
        <taxon>Sphingomonadaceae</taxon>
        <taxon>Parasphingorhabdus</taxon>
    </lineage>
</organism>
<feature type="compositionally biased region" description="Basic and acidic residues" evidence="1">
    <location>
        <begin position="17"/>
        <end position="30"/>
    </location>
</feature>
<dbReference type="RefSeq" id="WP_176278494.1">
    <property type="nucleotide sequence ID" value="NZ_JABWMH010000001.1"/>
</dbReference>
<gene>
    <name evidence="2" type="ORF">HUO14_03620</name>
</gene>
<dbReference type="InterPro" id="IPR036629">
    <property type="entry name" value="YjbJ_sf"/>
</dbReference>
<name>A0ABX2N053_9SPHN</name>
<evidence type="ECO:0000256" key="1">
    <source>
        <dbReference type="SAM" id="MobiDB-lite"/>
    </source>
</evidence>
<comment type="caution">
    <text evidence="2">The sequence shown here is derived from an EMBL/GenBank/DDBJ whole genome shotgun (WGS) entry which is preliminary data.</text>
</comment>
<keyword evidence="3" id="KW-1185">Reference proteome</keyword>
<dbReference type="SUPFAM" id="SSF69047">
    <property type="entry name" value="Hypothetical protein YjbJ"/>
    <property type="match status" value="1"/>
</dbReference>
<feature type="region of interest" description="Disordered" evidence="1">
    <location>
        <begin position="1"/>
        <end position="57"/>
    </location>
</feature>
<protein>
    <submittedName>
        <fullName evidence="2">CsbD family protein</fullName>
    </submittedName>
</protein>
<dbReference type="EMBL" id="JABWMH010000001">
    <property type="protein sequence ID" value="NVD26996.1"/>
    <property type="molecule type" value="Genomic_DNA"/>
</dbReference>
<accession>A0ABX2N053</accession>
<evidence type="ECO:0000313" key="2">
    <source>
        <dbReference type="EMBL" id="NVD26996.1"/>
    </source>
</evidence>
<evidence type="ECO:0000313" key="3">
    <source>
        <dbReference type="Proteomes" id="UP000652427"/>
    </source>
</evidence>
<dbReference type="Proteomes" id="UP000652427">
    <property type="component" value="Unassembled WGS sequence"/>
</dbReference>